<dbReference type="GO" id="GO:0003700">
    <property type="term" value="F:DNA-binding transcription factor activity"/>
    <property type="evidence" value="ECO:0007669"/>
    <property type="project" value="InterPro"/>
</dbReference>
<evidence type="ECO:0000313" key="5">
    <source>
        <dbReference type="EMBL" id="SHK50224.1"/>
    </source>
</evidence>
<dbReference type="RefSeq" id="WP_200803856.1">
    <property type="nucleotide sequence ID" value="NZ_CALGVN010000045.1"/>
</dbReference>
<evidence type="ECO:0000256" key="1">
    <source>
        <dbReference type="ARBA" id="ARBA00023015"/>
    </source>
</evidence>
<dbReference type="AlphaFoldDB" id="A0A1M6SZT2"/>
<dbReference type="Pfam" id="PF12833">
    <property type="entry name" value="HTH_18"/>
    <property type="match status" value="1"/>
</dbReference>
<dbReference type="PROSITE" id="PS01124">
    <property type="entry name" value="HTH_ARAC_FAMILY_2"/>
    <property type="match status" value="1"/>
</dbReference>
<evidence type="ECO:0000313" key="6">
    <source>
        <dbReference type="Proteomes" id="UP000184363"/>
    </source>
</evidence>
<evidence type="ECO:0000256" key="3">
    <source>
        <dbReference type="ARBA" id="ARBA00023163"/>
    </source>
</evidence>
<name>A0A1M6SZT2_PSETH</name>
<dbReference type="Proteomes" id="UP000184363">
    <property type="component" value="Unassembled WGS sequence"/>
</dbReference>
<evidence type="ECO:0000256" key="2">
    <source>
        <dbReference type="ARBA" id="ARBA00023125"/>
    </source>
</evidence>
<dbReference type="SUPFAM" id="SSF46689">
    <property type="entry name" value="Homeodomain-like"/>
    <property type="match status" value="1"/>
</dbReference>
<dbReference type="InterPro" id="IPR018060">
    <property type="entry name" value="HTH_AraC"/>
</dbReference>
<dbReference type="STRING" id="1848.SAMN05443637_10763"/>
<keyword evidence="3" id="KW-0804">Transcription</keyword>
<accession>A0A1M6SZT2</accession>
<dbReference type="Gene3D" id="1.10.10.60">
    <property type="entry name" value="Homeodomain-like"/>
    <property type="match status" value="1"/>
</dbReference>
<dbReference type="InterPro" id="IPR018062">
    <property type="entry name" value="HTH_AraC-typ_CS"/>
</dbReference>
<sequence length="68" mass="7753">MSCKSGSGRTWCGARWRYLWEVRLNRVRDAILASGGDAQVSEIATTWGFVHLGRFSQLYRRCFGQLPS</sequence>
<keyword evidence="2" id="KW-0238">DNA-binding</keyword>
<dbReference type="PROSITE" id="PS00041">
    <property type="entry name" value="HTH_ARAC_FAMILY_1"/>
    <property type="match status" value="1"/>
</dbReference>
<keyword evidence="1" id="KW-0805">Transcription regulation</keyword>
<gene>
    <name evidence="5" type="ORF">SAMN05443637_10763</name>
</gene>
<dbReference type="EMBL" id="FRAP01000007">
    <property type="protein sequence ID" value="SHK50224.1"/>
    <property type="molecule type" value="Genomic_DNA"/>
</dbReference>
<dbReference type="InterPro" id="IPR009057">
    <property type="entry name" value="Homeodomain-like_sf"/>
</dbReference>
<reference evidence="5 6" key="1">
    <citation type="submission" date="2016-11" db="EMBL/GenBank/DDBJ databases">
        <authorList>
            <person name="Jaros S."/>
            <person name="Januszkiewicz K."/>
            <person name="Wedrychowicz H."/>
        </authorList>
    </citation>
    <scope>NUCLEOTIDE SEQUENCE [LARGE SCALE GENOMIC DNA]</scope>
    <source>
        <strain evidence="5 6">DSM 43832</strain>
    </source>
</reference>
<dbReference type="GO" id="GO:0043565">
    <property type="term" value="F:sequence-specific DNA binding"/>
    <property type="evidence" value="ECO:0007669"/>
    <property type="project" value="InterPro"/>
</dbReference>
<proteinExistence type="predicted"/>
<protein>
    <submittedName>
        <fullName evidence="5">Helix-turn-helix domain-containing protein</fullName>
    </submittedName>
</protein>
<organism evidence="5 6">
    <name type="scientific">Pseudonocardia thermophila</name>
    <dbReference type="NCBI Taxonomy" id="1848"/>
    <lineage>
        <taxon>Bacteria</taxon>
        <taxon>Bacillati</taxon>
        <taxon>Actinomycetota</taxon>
        <taxon>Actinomycetes</taxon>
        <taxon>Pseudonocardiales</taxon>
        <taxon>Pseudonocardiaceae</taxon>
        <taxon>Pseudonocardia</taxon>
    </lineage>
</organism>
<evidence type="ECO:0000259" key="4">
    <source>
        <dbReference type="PROSITE" id="PS01124"/>
    </source>
</evidence>
<feature type="domain" description="HTH araC/xylS-type" evidence="4">
    <location>
        <begin position="17"/>
        <end position="68"/>
    </location>
</feature>
<keyword evidence="6" id="KW-1185">Reference proteome</keyword>